<accession>A0ACC2S434</accession>
<keyword evidence="2" id="KW-1185">Reference proteome</keyword>
<reference evidence="1" key="1">
    <citation type="submission" date="2022-04" db="EMBL/GenBank/DDBJ databases">
        <title>Genome of the entomopathogenic fungus Entomophthora muscae.</title>
        <authorList>
            <person name="Elya C."/>
            <person name="Lovett B.R."/>
            <person name="Lee E."/>
            <person name="Macias A.M."/>
            <person name="Hajek A.E."/>
            <person name="De Bivort B.L."/>
            <person name="Kasson M.T."/>
            <person name="De Fine Licht H.H."/>
            <person name="Stajich J.E."/>
        </authorList>
    </citation>
    <scope>NUCLEOTIDE SEQUENCE</scope>
    <source>
        <strain evidence="1">Berkeley</strain>
    </source>
</reference>
<evidence type="ECO:0000313" key="1">
    <source>
        <dbReference type="EMBL" id="KAJ9057043.1"/>
    </source>
</evidence>
<proteinExistence type="predicted"/>
<dbReference type="Proteomes" id="UP001165960">
    <property type="component" value="Unassembled WGS sequence"/>
</dbReference>
<sequence length="443" mass="50395">MRGKVQLIFPKLELAIEAKLKELFRCKGSCEITLVEYLGEEIKIKFCYKDCTPVQFTQALLETTELSNISNNGSRDWIPLDTQSAISMYPDYNRKNIKSPTDVSQLESNHQVSTPGSSAVVPLNSPSVYDWRLAHLEEAFNSFSPDNQAHFNIRKEGVIVVSVVREWLVSHRMLEFMHSIFALSQLIDSKSPSDMQMLFSCLSQFKSIFGGFHQARAIYQGLAKYKEHFREIYSDHEAQMTAHLEALELHLDVILDPSLEPNSQTTSERIVELSQLLQLCSKTMMEFTVALQRKLASVAESRDTAHKRLVGNAVMAVVSVGVAVYSRPTRLAARAAHLTAVVGSFGLAYYFYNLEKELESLKKEQEKAIELSASMTTCLREYIQSFSSRVTRPFEKPQAEMLANLSRLHFVSLKDDLHDMRMNLDQLALPKPQSFGSRYISWW</sequence>
<name>A0ACC2S434_9FUNG</name>
<protein>
    <submittedName>
        <fullName evidence="1">Uncharacterized protein</fullName>
    </submittedName>
</protein>
<organism evidence="1 2">
    <name type="scientific">Entomophthora muscae</name>
    <dbReference type="NCBI Taxonomy" id="34485"/>
    <lineage>
        <taxon>Eukaryota</taxon>
        <taxon>Fungi</taxon>
        <taxon>Fungi incertae sedis</taxon>
        <taxon>Zoopagomycota</taxon>
        <taxon>Entomophthoromycotina</taxon>
        <taxon>Entomophthoromycetes</taxon>
        <taxon>Entomophthorales</taxon>
        <taxon>Entomophthoraceae</taxon>
        <taxon>Entomophthora</taxon>
    </lineage>
</organism>
<dbReference type="EMBL" id="QTSX02005832">
    <property type="protein sequence ID" value="KAJ9057043.1"/>
    <property type="molecule type" value="Genomic_DNA"/>
</dbReference>
<gene>
    <name evidence="1" type="ORF">DSO57_1026267</name>
</gene>
<evidence type="ECO:0000313" key="2">
    <source>
        <dbReference type="Proteomes" id="UP001165960"/>
    </source>
</evidence>
<comment type="caution">
    <text evidence="1">The sequence shown here is derived from an EMBL/GenBank/DDBJ whole genome shotgun (WGS) entry which is preliminary data.</text>
</comment>